<reference evidence="1 2" key="1">
    <citation type="journal article" date="2021" name="Nat. Commun.">
        <title>Genetic determinants of endophytism in the Arabidopsis root mycobiome.</title>
        <authorList>
            <person name="Mesny F."/>
            <person name="Miyauchi S."/>
            <person name="Thiergart T."/>
            <person name="Pickel B."/>
            <person name="Atanasova L."/>
            <person name="Karlsson M."/>
            <person name="Huettel B."/>
            <person name="Barry K.W."/>
            <person name="Haridas S."/>
            <person name="Chen C."/>
            <person name="Bauer D."/>
            <person name="Andreopoulos W."/>
            <person name="Pangilinan J."/>
            <person name="LaButti K."/>
            <person name="Riley R."/>
            <person name="Lipzen A."/>
            <person name="Clum A."/>
            <person name="Drula E."/>
            <person name="Henrissat B."/>
            <person name="Kohler A."/>
            <person name="Grigoriev I.V."/>
            <person name="Martin F.M."/>
            <person name="Hacquard S."/>
        </authorList>
    </citation>
    <scope>NUCLEOTIDE SEQUENCE [LARGE SCALE GENOMIC DNA]</scope>
    <source>
        <strain evidence="1 2">MPI-SDFR-AT-0079</strain>
    </source>
</reference>
<keyword evidence="2" id="KW-1185">Reference proteome</keyword>
<accession>A0ACB7PCB2</accession>
<evidence type="ECO:0000313" key="1">
    <source>
        <dbReference type="EMBL" id="KAH6636829.1"/>
    </source>
</evidence>
<protein>
    <submittedName>
        <fullName evidence="1">Uncharacterized protein</fullName>
    </submittedName>
</protein>
<gene>
    <name evidence="1" type="ORF">F5144DRAFT_197384</name>
</gene>
<evidence type="ECO:0000313" key="2">
    <source>
        <dbReference type="Proteomes" id="UP000724584"/>
    </source>
</evidence>
<sequence length="454" mass="48589">MALRVRPRVTLHIDQRQTTQAAQALPTLELTGSVLTVDVGPCCTEPPYVGSRPDPSPPPAADPSTAAETDRSLPVIAVVAITVGAALLLFAGIFLLFAYRRRTARRRQAAKMYPNTKKYQTVAARPETPPTVPSSPSSSSSLSTRALLDLGYCEDNNDAPSSPQPQPRDRRSVDTIIALRYYGHQQSRHSHNPSVAELPATPPPRPVPVPPPTPPSSTTPPMKARTFPRRKPIGSGKPIVYLNPAGEPWVHVPPPSLPLPAPPASQTPKRSSHLPRGRPRPAFSLFPPAHSPPARPKLRIQSQAWQLQPQPQPHIYRPPNNNTNNTLNNLPTLNPPNPNAHPPRNQSLKRNFSRPSPIKIHAPTLPLPTAPATAPLPSGGPAHGSGSGQPAPGNGYGYGRGGSRSGLSPPLTARPYFAPPPGQAGDGRRSGGWWGWGGWRSPGRSPRSPGRVEG</sequence>
<comment type="caution">
    <text evidence="1">The sequence shown here is derived from an EMBL/GenBank/DDBJ whole genome shotgun (WGS) entry which is preliminary data.</text>
</comment>
<proteinExistence type="predicted"/>
<dbReference type="EMBL" id="JAGIZQ010000003">
    <property type="protein sequence ID" value="KAH6636829.1"/>
    <property type="molecule type" value="Genomic_DNA"/>
</dbReference>
<organism evidence="1 2">
    <name type="scientific">Chaetomium tenue</name>
    <dbReference type="NCBI Taxonomy" id="1854479"/>
    <lineage>
        <taxon>Eukaryota</taxon>
        <taxon>Fungi</taxon>
        <taxon>Dikarya</taxon>
        <taxon>Ascomycota</taxon>
        <taxon>Pezizomycotina</taxon>
        <taxon>Sordariomycetes</taxon>
        <taxon>Sordariomycetidae</taxon>
        <taxon>Sordariales</taxon>
        <taxon>Chaetomiaceae</taxon>
        <taxon>Chaetomium</taxon>
    </lineage>
</organism>
<dbReference type="Proteomes" id="UP000724584">
    <property type="component" value="Unassembled WGS sequence"/>
</dbReference>
<name>A0ACB7PCB2_9PEZI</name>